<proteinExistence type="inferred from homology"/>
<dbReference type="PANTHER" id="PTHR43491:SF1">
    <property type="entry name" value="UDP-N-ACETYL-D-MANNOSAMINE DEHYDROGENASE"/>
    <property type="match status" value="1"/>
</dbReference>
<dbReference type="InterPro" id="IPR014026">
    <property type="entry name" value="UDP-Glc/GDP-Man_DH_dimer"/>
</dbReference>
<dbReference type="EMBL" id="MJUW02000051">
    <property type="protein sequence ID" value="OQD46209.1"/>
    <property type="molecule type" value="Genomic_DNA"/>
</dbReference>
<evidence type="ECO:0000256" key="3">
    <source>
        <dbReference type="PIRNR" id="PIRNR000124"/>
    </source>
</evidence>
<dbReference type="InterPro" id="IPR036220">
    <property type="entry name" value="UDP-Glc/GDP-Man_DH_C_sf"/>
</dbReference>
<comment type="caution">
    <text evidence="5">The sequence shown here is derived from an EMBL/GenBank/DDBJ whole genome shotgun (WGS) entry which is preliminary data.</text>
</comment>
<keyword evidence="2" id="KW-0520">NAD</keyword>
<dbReference type="SUPFAM" id="SSF48179">
    <property type="entry name" value="6-phosphogluconate dehydrogenase C-terminal domain-like"/>
    <property type="match status" value="1"/>
</dbReference>
<evidence type="ECO:0000256" key="1">
    <source>
        <dbReference type="ARBA" id="ARBA00023002"/>
    </source>
</evidence>
<accession>A0A1V6M1D5</accession>
<evidence type="ECO:0000313" key="6">
    <source>
        <dbReference type="Proteomes" id="UP000242219"/>
    </source>
</evidence>
<dbReference type="SMART" id="SM00984">
    <property type="entry name" value="UDPG_MGDP_dh_C"/>
    <property type="match status" value="1"/>
</dbReference>
<dbReference type="Proteomes" id="UP000242219">
    <property type="component" value="Unassembled WGS sequence"/>
</dbReference>
<sequence length="433" mass="48768">MDLIEKIESKKANIGIIGLGYVGLPLAMEFCKAGFTVVGFDIDDKKVELLRQGKSYIKHIDDSRIADNGSRFSPTSDFSKLSAMDCIIICVPTPLNRNREPDMTYVFNTTKIIAKYLQKGQLIVLESTTYPGTTDEDMKKILEEKGSKAGEDFCLAFSPEREDPNRKDFSTSTIPKVVSGYTKKCLAATKALYDSIVIKTIPVSSIKVAEATKLLENIYRSVNIALVNELKMLFDRMGIDVWEVIEAAKTKPFGFQAFYPGPGLGGHCIPIDPFYLTWKAREYEFTTRFIELAGEINTQMPYYVVQKTADALNERGRTIKGAKILILGIAYKKNVDDMRESPSLKLLELYKEKGAVVDYNDPYIPEIPKLRHYNLDMKSIPLSNDTVTSYDAVVLSTDHSDYDYQWLYAHARLIIDTRNAMGVSLNDRKVVKA</sequence>
<dbReference type="Pfam" id="PF03720">
    <property type="entry name" value="UDPG_MGDP_dh_C"/>
    <property type="match status" value="1"/>
</dbReference>
<evidence type="ECO:0000256" key="2">
    <source>
        <dbReference type="ARBA" id="ARBA00023027"/>
    </source>
</evidence>
<dbReference type="InterPro" id="IPR036291">
    <property type="entry name" value="NAD(P)-bd_dom_sf"/>
</dbReference>
<dbReference type="NCBIfam" id="TIGR03026">
    <property type="entry name" value="NDP-sugDHase"/>
    <property type="match status" value="1"/>
</dbReference>
<dbReference type="InterPro" id="IPR001732">
    <property type="entry name" value="UDP-Glc/GDP-Man_DH_N"/>
</dbReference>
<reference evidence="5 6" key="1">
    <citation type="journal article" date="2016" name="Genome Announc.">
        <title>Draft Genome Sequence of the Anaerobic Ammonium-Oxidizing Bacterium 'Candidatus Brocadia sp. 40'.</title>
        <authorList>
            <person name="Ali M."/>
            <person name="Haroon M.F."/>
            <person name="Narita Y."/>
            <person name="Zhang L."/>
            <person name="Rangel Shaw D."/>
            <person name="Okabe S."/>
            <person name="Saikaly P.E."/>
        </authorList>
    </citation>
    <scope>NUCLEOTIDE SEQUENCE [LARGE SCALE GENOMIC DNA]</scope>
    <source>
        <strain evidence="5 6">40</strain>
    </source>
</reference>
<evidence type="ECO:0000313" key="5">
    <source>
        <dbReference type="EMBL" id="OQD46209.1"/>
    </source>
</evidence>
<dbReference type="GO" id="GO:0016628">
    <property type="term" value="F:oxidoreductase activity, acting on the CH-CH group of donors, NAD or NADP as acceptor"/>
    <property type="evidence" value="ECO:0007669"/>
    <property type="project" value="InterPro"/>
</dbReference>
<dbReference type="PIRSF" id="PIRSF000124">
    <property type="entry name" value="UDPglc_GDPman_dh"/>
    <property type="match status" value="1"/>
</dbReference>
<dbReference type="GO" id="GO:0051287">
    <property type="term" value="F:NAD binding"/>
    <property type="evidence" value="ECO:0007669"/>
    <property type="project" value="InterPro"/>
</dbReference>
<dbReference type="InterPro" id="IPR008927">
    <property type="entry name" value="6-PGluconate_DH-like_C_sf"/>
</dbReference>
<dbReference type="SUPFAM" id="SSF51735">
    <property type="entry name" value="NAD(P)-binding Rossmann-fold domains"/>
    <property type="match status" value="1"/>
</dbReference>
<dbReference type="PANTHER" id="PTHR43491">
    <property type="entry name" value="UDP-N-ACETYL-D-MANNOSAMINE DEHYDROGENASE"/>
    <property type="match status" value="1"/>
</dbReference>
<dbReference type="Pfam" id="PF03721">
    <property type="entry name" value="UDPG_MGDP_dh_N"/>
    <property type="match status" value="1"/>
</dbReference>
<name>A0A1V6M1D5_9BACT</name>
<dbReference type="GO" id="GO:0000271">
    <property type="term" value="P:polysaccharide biosynthetic process"/>
    <property type="evidence" value="ECO:0007669"/>
    <property type="project" value="InterPro"/>
</dbReference>
<dbReference type="InterPro" id="IPR014027">
    <property type="entry name" value="UDP-Glc/GDP-Man_DH_C"/>
</dbReference>
<feature type="domain" description="UDP-glucose/GDP-mannose dehydrogenase C-terminal" evidence="4">
    <location>
        <begin position="325"/>
        <end position="423"/>
    </location>
</feature>
<dbReference type="SUPFAM" id="SSF52413">
    <property type="entry name" value="UDP-glucose/GDP-mannose dehydrogenase C-terminal domain"/>
    <property type="match status" value="1"/>
</dbReference>
<keyword evidence="1" id="KW-0560">Oxidoreductase</keyword>
<dbReference type="RefSeq" id="WP_070066625.1">
    <property type="nucleotide sequence ID" value="NZ_MJUW02000051.1"/>
</dbReference>
<dbReference type="GO" id="GO:0016616">
    <property type="term" value="F:oxidoreductase activity, acting on the CH-OH group of donors, NAD or NADP as acceptor"/>
    <property type="evidence" value="ECO:0007669"/>
    <property type="project" value="InterPro"/>
</dbReference>
<dbReference type="AlphaFoldDB" id="A0A1V6M1D5"/>
<dbReference type="PIRSF" id="PIRSF500136">
    <property type="entry name" value="UDP_ManNAc_DH"/>
    <property type="match status" value="1"/>
</dbReference>
<protein>
    <submittedName>
        <fullName evidence="5">UDP-N-acetyl-D-glucosamine dehydrogenase</fullName>
    </submittedName>
</protein>
<dbReference type="Gene3D" id="3.40.50.720">
    <property type="entry name" value="NAD(P)-binding Rossmann-like Domain"/>
    <property type="match status" value="2"/>
</dbReference>
<organism evidence="5 6">
    <name type="scientific">Candidatus Brocadia sapporoensis</name>
    <dbReference type="NCBI Taxonomy" id="392547"/>
    <lineage>
        <taxon>Bacteria</taxon>
        <taxon>Pseudomonadati</taxon>
        <taxon>Planctomycetota</taxon>
        <taxon>Candidatus Brocadiia</taxon>
        <taxon>Candidatus Brocadiales</taxon>
        <taxon>Candidatus Brocadiaceae</taxon>
        <taxon>Candidatus Brocadia</taxon>
    </lineage>
</organism>
<comment type="similarity">
    <text evidence="3">Belongs to the UDP-glucose/GDP-mannose dehydrogenase family.</text>
</comment>
<keyword evidence="6" id="KW-1185">Reference proteome</keyword>
<dbReference type="InterPro" id="IPR017476">
    <property type="entry name" value="UDP-Glc/GDP-Man"/>
</dbReference>
<dbReference type="Pfam" id="PF00984">
    <property type="entry name" value="UDPG_MGDP_dh"/>
    <property type="match status" value="1"/>
</dbReference>
<gene>
    <name evidence="5" type="ORF">BIY37_04470</name>
</gene>
<dbReference type="InterPro" id="IPR028359">
    <property type="entry name" value="UDP_ManNAc/GlcNAc_DH"/>
</dbReference>
<evidence type="ECO:0000259" key="4">
    <source>
        <dbReference type="SMART" id="SM00984"/>
    </source>
</evidence>